<gene>
    <name evidence="1" type="ORF">ARMGADRAFT_1021922</name>
</gene>
<dbReference type="Proteomes" id="UP000217790">
    <property type="component" value="Unassembled WGS sequence"/>
</dbReference>
<proteinExistence type="predicted"/>
<evidence type="ECO:0000313" key="1">
    <source>
        <dbReference type="EMBL" id="PBL03186.1"/>
    </source>
</evidence>
<dbReference type="InParanoid" id="A0A2H3E6W6"/>
<keyword evidence="2" id="KW-1185">Reference proteome</keyword>
<dbReference type="AlphaFoldDB" id="A0A2H3E6W6"/>
<organism evidence="1 2">
    <name type="scientific">Armillaria gallica</name>
    <name type="common">Bulbous honey fungus</name>
    <name type="synonym">Armillaria bulbosa</name>
    <dbReference type="NCBI Taxonomy" id="47427"/>
    <lineage>
        <taxon>Eukaryota</taxon>
        <taxon>Fungi</taxon>
        <taxon>Dikarya</taxon>
        <taxon>Basidiomycota</taxon>
        <taxon>Agaricomycotina</taxon>
        <taxon>Agaricomycetes</taxon>
        <taxon>Agaricomycetidae</taxon>
        <taxon>Agaricales</taxon>
        <taxon>Marasmiineae</taxon>
        <taxon>Physalacriaceae</taxon>
        <taxon>Armillaria</taxon>
    </lineage>
</organism>
<accession>A0A2H3E6W6</accession>
<name>A0A2H3E6W6_ARMGA</name>
<sequence>MSSVDWIEMLAEARVKSELVPKKTAAKELVKVRPHLFRGQALMEDEQKMPDIVLKDADMQEIDIKEHGKKSNWKNKDLPFENFIRDLPIWQQKFVPSLVDWATSTIKEPFGTMNHQDFKTTVQDLWMKIFPYLSLKLEDDSAWAKHSAIHAVAAAAVWTHCSDISKEALKVMDQNWEHENMKGYLTDKDHSKWVKEQLNGSQFLYKNPDKNVHVLLSLHMLLKSMQENRGAF</sequence>
<dbReference type="OrthoDB" id="2755811at2759"/>
<reference evidence="2" key="1">
    <citation type="journal article" date="2017" name="Nat. Ecol. Evol.">
        <title>Genome expansion and lineage-specific genetic innovations in the forest pathogenic fungi Armillaria.</title>
        <authorList>
            <person name="Sipos G."/>
            <person name="Prasanna A.N."/>
            <person name="Walter M.C."/>
            <person name="O'Connor E."/>
            <person name="Balint B."/>
            <person name="Krizsan K."/>
            <person name="Kiss B."/>
            <person name="Hess J."/>
            <person name="Varga T."/>
            <person name="Slot J."/>
            <person name="Riley R."/>
            <person name="Boka B."/>
            <person name="Rigling D."/>
            <person name="Barry K."/>
            <person name="Lee J."/>
            <person name="Mihaltcheva S."/>
            <person name="LaButti K."/>
            <person name="Lipzen A."/>
            <person name="Waldron R."/>
            <person name="Moloney N.M."/>
            <person name="Sperisen C."/>
            <person name="Kredics L."/>
            <person name="Vagvoelgyi C."/>
            <person name="Patrignani A."/>
            <person name="Fitzpatrick D."/>
            <person name="Nagy I."/>
            <person name="Doyle S."/>
            <person name="Anderson J.B."/>
            <person name="Grigoriev I.V."/>
            <person name="Gueldener U."/>
            <person name="Muensterkoetter M."/>
            <person name="Nagy L.G."/>
        </authorList>
    </citation>
    <scope>NUCLEOTIDE SEQUENCE [LARGE SCALE GENOMIC DNA]</scope>
    <source>
        <strain evidence="2">Ar21-2</strain>
    </source>
</reference>
<evidence type="ECO:0000313" key="2">
    <source>
        <dbReference type="Proteomes" id="UP000217790"/>
    </source>
</evidence>
<dbReference type="EMBL" id="KZ293644">
    <property type="protein sequence ID" value="PBL03186.1"/>
    <property type="molecule type" value="Genomic_DNA"/>
</dbReference>
<protein>
    <submittedName>
        <fullName evidence="1">Uncharacterized protein</fullName>
    </submittedName>
</protein>